<feature type="transmembrane region" description="Helical" evidence="7">
    <location>
        <begin position="56"/>
        <end position="76"/>
    </location>
</feature>
<name>A0A1M4SRB4_9BACE</name>
<dbReference type="Pfam" id="PF07681">
    <property type="entry name" value="DoxX"/>
    <property type="match status" value="1"/>
</dbReference>
<dbReference type="GO" id="GO:0005886">
    <property type="term" value="C:plasma membrane"/>
    <property type="evidence" value="ECO:0007669"/>
    <property type="project" value="UniProtKB-SubCell"/>
</dbReference>
<dbReference type="STRING" id="1297750.SAMN05444405_101176"/>
<protein>
    <submittedName>
        <fullName evidence="8">Putative oxidoreductase</fullName>
    </submittedName>
</protein>
<evidence type="ECO:0000256" key="3">
    <source>
        <dbReference type="ARBA" id="ARBA00022475"/>
    </source>
</evidence>
<evidence type="ECO:0000313" key="9">
    <source>
        <dbReference type="Proteomes" id="UP000184509"/>
    </source>
</evidence>
<evidence type="ECO:0000256" key="6">
    <source>
        <dbReference type="ARBA" id="ARBA00023136"/>
    </source>
</evidence>
<dbReference type="OrthoDB" id="9813193at2"/>
<dbReference type="EMBL" id="FQTV01000001">
    <property type="protein sequence ID" value="SHE34803.1"/>
    <property type="molecule type" value="Genomic_DNA"/>
</dbReference>
<keyword evidence="4 7" id="KW-0812">Transmembrane</keyword>
<keyword evidence="3" id="KW-1003">Cell membrane</keyword>
<keyword evidence="5 7" id="KW-1133">Transmembrane helix</keyword>
<sequence length="140" mass="16028">MIYNFLFSSEPRDTKNSVLLLIARIIFGSLLLYHGIQKLGSFSELSSSFPDPLGIGNQLSLSLVIFGELVCSLGFIFGLLYRLTMIPMIFTMGIAFFVFHRQDPFVIKELSFNYLVVYLIMYITGPGKYTIDRFLFLKKK</sequence>
<feature type="transmembrane region" description="Helical" evidence="7">
    <location>
        <begin position="18"/>
        <end position="36"/>
    </location>
</feature>
<dbReference type="PANTHER" id="PTHR33452:SF1">
    <property type="entry name" value="INNER MEMBRANE PROTEIN YPHA-RELATED"/>
    <property type="match status" value="1"/>
</dbReference>
<dbReference type="RefSeq" id="WP_073398625.1">
    <property type="nucleotide sequence ID" value="NZ_FQTV01000001.1"/>
</dbReference>
<keyword evidence="6 7" id="KW-0472">Membrane</keyword>
<dbReference type="Proteomes" id="UP000184509">
    <property type="component" value="Unassembled WGS sequence"/>
</dbReference>
<comment type="subcellular location">
    <subcellularLocation>
        <location evidence="1">Cell membrane</location>
        <topology evidence="1">Multi-pass membrane protein</topology>
    </subcellularLocation>
</comment>
<dbReference type="PANTHER" id="PTHR33452">
    <property type="entry name" value="OXIDOREDUCTASE CATD-RELATED"/>
    <property type="match status" value="1"/>
</dbReference>
<evidence type="ECO:0000256" key="1">
    <source>
        <dbReference type="ARBA" id="ARBA00004651"/>
    </source>
</evidence>
<reference evidence="9" key="1">
    <citation type="submission" date="2016-11" db="EMBL/GenBank/DDBJ databases">
        <authorList>
            <person name="Varghese N."/>
            <person name="Submissions S."/>
        </authorList>
    </citation>
    <scope>NUCLEOTIDE SEQUENCE [LARGE SCALE GENOMIC DNA]</scope>
    <source>
        <strain evidence="9">DSM 26991</strain>
    </source>
</reference>
<proteinExistence type="inferred from homology"/>
<evidence type="ECO:0000256" key="2">
    <source>
        <dbReference type="ARBA" id="ARBA00006679"/>
    </source>
</evidence>
<dbReference type="InterPro" id="IPR032808">
    <property type="entry name" value="DoxX"/>
</dbReference>
<organism evidence="8 9">
    <name type="scientific">Bacteroides luti</name>
    <dbReference type="NCBI Taxonomy" id="1297750"/>
    <lineage>
        <taxon>Bacteria</taxon>
        <taxon>Pseudomonadati</taxon>
        <taxon>Bacteroidota</taxon>
        <taxon>Bacteroidia</taxon>
        <taxon>Bacteroidales</taxon>
        <taxon>Bacteroidaceae</taxon>
        <taxon>Bacteroides</taxon>
    </lineage>
</organism>
<evidence type="ECO:0000256" key="7">
    <source>
        <dbReference type="SAM" id="Phobius"/>
    </source>
</evidence>
<dbReference type="InterPro" id="IPR051907">
    <property type="entry name" value="DoxX-like_oxidoreductase"/>
</dbReference>
<comment type="similarity">
    <text evidence="2">Belongs to the DoxX family.</text>
</comment>
<evidence type="ECO:0000256" key="5">
    <source>
        <dbReference type="ARBA" id="ARBA00022989"/>
    </source>
</evidence>
<feature type="transmembrane region" description="Helical" evidence="7">
    <location>
        <begin position="83"/>
        <end position="100"/>
    </location>
</feature>
<keyword evidence="9" id="KW-1185">Reference proteome</keyword>
<evidence type="ECO:0000256" key="4">
    <source>
        <dbReference type="ARBA" id="ARBA00022692"/>
    </source>
</evidence>
<evidence type="ECO:0000313" key="8">
    <source>
        <dbReference type="EMBL" id="SHE34803.1"/>
    </source>
</evidence>
<dbReference type="AlphaFoldDB" id="A0A1M4SRB4"/>
<feature type="transmembrane region" description="Helical" evidence="7">
    <location>
        <begin position="112"/>
        <end position="131"/>
    </location>
</feature>
<gene>
    <name evidence="8" type="ORF">SAMN05444405_101176</name>
</gene>
<accession>A0A1M4SRB4</accession>